<dbReference type="SUPFAM" id="SSF49879">
    <property type="entry name" value="SMAD/FHA domain"/>
    <property type="match status" value="1"/>
</dbReference>
<dbReference type="GO" id="GO:0030154">
    <property type="term" value="P:cell differentiation"/>
    <property type="evidence" value="ECO:0007669"/>
    <property type="project" value="TreeGrafter"/>
</dbReference>
<protein>
    <submittedName>
        <fullName evidence="5">MH2 domain-containing protein</fullName>
    </submittedName>
</protein>
<dbReference type="InterPro" id="IPR017855">
    <property type="entry name" value="SMAD-like_dom_sf"/>
</dbReference>
<dbReference type="SMART" id="SM00524">
    <property type="entry name" value="DWB"/>
    <property type="match status" value="1"/>
</dbReference>
<dbReference type="Gene3D" id="2.60.200.10">
    <property type="match status" value="1"/>
</dbReference>
<dbReference type="GO" id="GO:0030509">
    <property type="term" value="P:BMP signaling pathway"/>
    <property type="evidence" value="ECO:0007669"/>
    <property type="project" value="TreeGrafter"/>
</dbReference>
<keyword evidence="4" id="KW-1185">Reference proteome</keyword>
<evidence type="ECO:0000313" key="5">
    <source>
        <dbReference type="WBParaSite" id="PSU_v2.g10998.t1"/>
    </source>
</evidence>
<reference evidence="5" key="1">
    <citation type="submission" date="2022-11" db="UniProtKB">
        <authorList>
            <consortium name="WormBaseParasite"/>
        </authorList>
    </citation>
    <scope>IDENTIFICATION</scope>
</reference>
<feature type="domain" description="MH2" evidence="3">
    <location>
        <begin position="1"/>
        <end position="200"/>
    </location>
</feature>
<accession>A0A914XWT6</accession>
<dbReference type="GO" id="GO:0060395">
    <property type="term" value="P:SMAD protein signal transduction"/>
    <property type="evidence" value="ECO:0007669"/>
    <property type="project" value="TreeGrafter"/>
</dbReference>
<dbReference type="Proteomes" id="UP000887577">
    <property type="component" value="Unplaced"/>
</dbReference>
<keyword evidence="1" id="KW-0805">Transcription regulation</keyword>
<dbReference type="PROSITE" id="PS51076">
    <property type="entry name" value="MH2"/>
    <property type="match status" value="1"/>
</dbReference>
<organism evidence="4 5">
    <name type="scientific">Panagrolaimus superbus</name>
    <dbReference type="NCBI Taxonomy" id="310955"/>
    <lineage>
        <taxon>Eukaryota</taxon>
        <taxon>Metazoa</taxon>
        <taxon>Ecdysozoa</taxon>
        <taxon>Nematoda</taxon>
        <taxon>Chromadorea</taxon>
        <taxon>Rhabditida</taxon>
        <taxon>Tylenchina</taxon>
        <taxon>Panagrolaimomorpha</taxon>
        <taxon>Panagrolaimoidea</taxon>
        <taxon>Panagrolaimidae</taxon>
        <taxon>Panagrolaimus</taxon>
    </lineage>
</organism>
<dbReference type="GO" id="GO:0000981">
    <property type="term" value="F:DNA-binding transcription factor activity, RNA polymerase II-specific"/>
    <property type="evidence" value="ECO:0007669"/>
    <property type="project" value="TreeGrafter"/>
</dbReference>
<dbReference type="GO" id="GO:0009791">
    <property type="term" value="P:post-embryonic development"/>
    <property type="evidence" value="ECO:0007669"/>
    <property type="project" value="UniProtKB-ARBA"/>
</dbReference>
<dbReference type="GO" id="GO:0009653">
    <property type="term" value="P:anatomical structure morphogenesis"/>
    <property type="evidence" value="ECO:0007669"/>
    <property type="project" value="TreeGrafter"/>
</dbReference>
<dbReference type="InterPro" id="IPR008984">
    <property type="entry name" value="SMAD_FHA_dom_sf"/>
</dbReference>
<sequence>MYYEYSEKVGETYKSSATEIGITGFCDSSNNFRLNLGSIAKPNRNPLIRYVRENIREGVRFYNRNGDVFIDCLSNSPIFIQAPLCSHVMGHHLATVYRVEPGHSMQIFSARKFDYLIFEAQKRGPDAIAALQQICCCRLSFLKGWGENYQIQTVLEVPVWIEVLFIGALHELDLLIMQAKNSRHQHLLLQAAQQDIDDLSSCPSMSIS</sequence>
<evidence type="ECO:0000256" key="1">
    <source>
        <dbReference type="ARBA" id="ARBA00023015"/>
    </source>
</evidence>
<keyword evidence="2" id="KW-0804">Transcription</keyword>
<dbReference type="Pfam" id="PF03166">
    <property type="entry name" value="MH2"/>
    <property type="match status" value="1"/>
</dbReference>
<proteinExistence type="predicted"/>
<evidence type="ECO:0000313" key="4">
    <source>
        <dbReference type="Proteomes" id="UP000887577"/>
    </source>
</evidence>
<dbReference type="GO" id="GO:0071144">
    <property type="term" value="C:heteromeric SMAD protein complex"/>
    <property type="evidence" value="ECO:0007669"/>
    <property type="project" value="TreeGrafter"/>
</dbReference>
<name>A0A914XWT6_9BILA</name>
<dbReference type="GO" id="GO:0050793">
    <property type="term" value="P:regulation of developmental process"/>
    <property type="evidence" value="ECO:0007669"/>
    <property type="project" value="UniProtKB-ARBA"/>
</dbReference>
<dbReference type="GO" id="GO:0051239">
    <property type="term" value="P:regulation of multicellular organismal process"/>
    <property type="evidence" value="ECO:0007669"/>
    <property type="project" value="UniProtKB-ARBA"/>
</dbReference>
<dbReference type="AlphaFoldDB" id="A0A914XWT6"/>
<dbReference type="InterPro" id="IPR001132">
    <property type="entry name" value="SMAD_dom_Dwarfin-type"/>
</dbReference>
<evidence type="ECO:0000259" key="3">
    <source>
        <dbReference type="PROSITE" id="PS51076"/>
    </source>
</evidence>
<evidence type="ECO:0000256" key="2">
    <source>
        <dbReference type="ARBA" id="ARBA00023163"/>
    </source>
</evidence>
<dbReference type="GO" id="GO:0070411">
    <property type="term" value="F:I-SMAD binding"/>
    <property type="evidence" value="ECO:0007669"/>
    <property type="project" value="TreeGrafter"/>
</dbReference>
<dbReference type="PANTHER" id="PTHR13703">
    <property type="entry name" value="SMAD"/>
    <property type="match status" value="1"/>
</dbReference>
<dbReference type="GO" id="GO:0000978">
    <property type="term" value="F:RNA polymerase II cis-regulatory region sequence-specific DNA binding"/>
    <property type="evidence" value="ECO:0007669"/>
    <property type="project" value="TreeGrafter"/>
</dbReference>
<dbReference type="InterPro" id="IPR013790">
    <property type="entry name" value="Dwarfin"/>
</dbReference>
<dbReference type="WBParaSite" id="PSU_v2.g10998.t1">
    <property type="protein sequence ID" value="PSU_v2.g10998.t1"/>
    <property type="gene ID" value="PSU_v2.g10998"/>
</dbReference>